<keyword evidence="6 12" id="KW-0378">Hydrolase</keyword>
<dbReference type="EMBL" id="JQBK01000001">
    <property type="protein sequence ID" value="KRN88218.1"/>
    <property type="molecule type" value="Genomic_DNA"/>
</dbReference>
<dbReference type="FunFam" id="3.40.50.10860:FF:000005">
    <property type="entry name" value="C-1-tetrahydrofolate synthase, cytoplasmic, putative"/>
    <property type="match status" value="1"/>
</dbReference>
<dbReference type="FunFam" id="3.40.50.720:FF:000094">
    <property type="entry name" value="Bifunctional protein FolD"/>
    <property type="match status" value="1"/>
</dbReference>
<evidence type="ECO:0000256" key="4">
    <source>
        <dbReference type="ARBA" id="ARBA00022605"/>
    </source>
</evidence>
<evidence type="ECO:0000256" key="10">
    <source>
        <dbReference type="ARBA" id="ARBA00023167"/>
    </source>
</evidence>
<dbReference type="Pfam" id="PF00763">
    <property type="entry name" value="THF_DHG_CYH"/>
    <property type="match status" value="1"/>
</dbReference>
<comment type="similarity">
    <text evidence="12">Belongs to the tetrahydrofolate dehydrogenase/cyclohydrolase family.</text>
</comment>
<dbReference type="STRING" id="89059.LAC1533_1304"/>
<gene>
    <name evidence="12" type="primary">folD</name>
    <name evidence="15" type="ORF">IV43_GL000070</name>
</gene>
<evidence type="ECO:0000256" key="8">
    <source>
        <dbReference type="ARBA" id="ARBA00023002"/>
    </source>
</evidence>
<dbReference type="InterPro" id="IPR036291">
    <property type="entry name" value="NAD(P)-bd_dom_sf"/>
</dbReference>
<feature type="domain" description="Tetrahydrofolate dehydrogenase/cyclohydrolase NAD(P)-binding" evidence="14">
    <location>
        <begin position="138"/>
        <end position="278"/>
    </location>
</feature>
<name>A0A0R2KND2_9LACO</name>
<dbReference type="GO" id="GO:0000105">
    <property type="term" value="P:L-histidine biosynthetic process"/>
    <property type="evidence" value="ECO:0007669"/>
    <property type="project" value="UniProtKB-KW"/>
</dbReference>
<comment type="caution">
    <text evidence="15">The sequence shown here is derived from an EMBL/GenBank/DDBJ whole genome shotgun (WGS) entry which is preliminary data.</text>
</comment>
<evidence type="ECO:0000256" key="5">
    <source>
        <dbReference type="ARBA" id="ARBA00022755"/>
    </source>
</evidence>
<dbReference type="UniPathway" id="UPA00193"/>
<keyword evidence="3 12" id="KW-0554">One-carbon metabolism</keyword>
<dbReference type="OrthoDB" id="9803580at2"/>
<comment type="subunit">
    <text evidence="2 12">Homodimer.</text>
</comment>
<sequence length="283" mass="30674">MVVLMDGKKLSQKFQISLLSQTTYLKEHGIVPALAVLVVGNDLASQIYFRSKKKLANKLGVNVHDRLLPENSSEQDIIKVIQNYNEDPLVHGILVELPLPKHLDEKKVIESISPAKDVDGFHPYNIGSLFMNDPGPIPCTPAGIMALFNEYHIQLAGKQVVIVGRSNIVGRPLAAMLLNADATVTIAHSKTVDLEEVTKKADILIVSIGQPEMITAKYIKPGAVIIDVGINRLSNGETVGDVNQNDVKKAADYLTPVPGGVGPMTSVMLMKQTIGFAAKELKI</sequence>
<feature type="domain" description="Tetrahydrofolate dehydrogenase/cyclohydrolase catalytic" evidence="13">
    <location>
        <begin position="5"/>
        <end position="119"/>
    </location>
</feature>
<dbReference type="InterPro" id="IPR000672">
    <property type="entry name" value="THF_DH/CycHdrlase"/>
</dbReference>
<dbReference type="GO" id="GO:0009086">
    <property type="term" value="P:methionine biosynthetic process"/>
    <property type="evidence" value="ECO:0007669"/>
    <property type="project" value="UniProtKB-KW"/>
</dbReference>
<dbReference type="GO" id="GO:0035999">
    <property type="term" value="P:tetrahydrofolate interconversion"/>
    <property type="evidence" value="ECO:0007669"/>
    <property type="project" value="UniProtKB-UniRule"/>
</dbReference>
<dbReference type="Pfam" id="PF02882">
    <property type="entry name" value="THF_DHG_CYH_C"/>
    <property type="match status" value="1"/>
</dbReference>
<evidence type="ECO:0000256" key="3">
    <source>
        <dbReference type="ARBA" id="ARBA00022563"/>
    </source>
</evidence>
<dbReference type="Gene3D" id="3.40.50.10860">
    <property type="entry name" value="Leucine Dehydrogenase, chain A, domain 1"/>
    <property type="match status" value="1"/>
</dbReference>
<comment type="caution">
    <text evidence="12">Lacks conserved residue(s) required for the propagation of feature annotation.</text>
</comment>
<dbReference type="NCBIfam" id="NF010783">
    <property type="entry name" value="PRK14186.1"/>
    <property type="match status" value="1"/>
</dbReference>
<dbReference type="InterPro" id="IPR046346">
    <property type="entry name" value="Aminoacid_DH-like_N_sf"/>
</dbReference>
<dbReference type="PATRIC" id="fig|89059.3.peg.72"/>
<keyword evidence="9 12" id="KW-0368">Histidine biosynthesis</keyword>
<evidence type="ECO:0000256" key="12">
    <source>
        <dbReference type="HAMAP-Rule" id="MF_01576"/>
    </source>
</evidence>
<keyword evidence="5 12" id="KW-0658">Purine biosynthesis</keyword>
<dbReference type="PANTHER" id="PTHR48099">
    <property type="entry name" value="C-1-TETRAHYDROFOLATE SYNTHASE, CYTOPLASMIC-RELATED"/>
    <property type="match status" value="1"/>
</dbReference>
<comment type="catalytic activity">
    <reaction evidence="12">
        <text>(6R)-5,10-methenyltetrahydrofolate + H2O = (6R)-10-formyltetrahydrofolate + H(+)</text>
        <dbReference type="Rhea" id="RHEA:23700"/>
        <dbReference type="ChEBI" id="CHEBI:15377"/>
        <dbReference type="ChEBI" id="CHEBI:15378"/>
        <dbReference type="ChEBI" id="CHEBI:57455"/>
        <dbReference type="ChEBI" id="CHEBI:195366"/>
        <dbReference type="EC" id="3.5.4.9"/>
    </reaction>
</comment>
<evidence type="ECO:0000259" key="13">
    <source>
        <dbReference type="Pfam" id="PF00763"/>
    </source>
</evidence>
<dbReference type="GO" id="GO:0004488">
    <property type="term" value="F:methylenetetrahydrofolate dehydrogenase (NADP+) activity"/>
    <property type="evidence" value="ECO:0007669"/>
    <property type="project" value="UniProtKB-UniRule"/>
</dbReference>
<feature type="binding site" evidence="12">
    <location>
        <position position="230"/>
    </location>
    <ligand>
        <name>NADP(+)</name>
        <dbReference type="ChEBI" id="CHEBI:58349"/>
    </ligand>
</feature>
<dbReference type="Proteomes" id="UP000051491">
    <property type="component" value="Unassembled WGS sequence"/>
</dbReference>
<reference evidence="15 16" key="1">
    <citation type="journal article" date="2015" name="Genome Announc.">
        <title>Expanding the biotechnology potential of lactobacilli through comparative genomics of 213 strains and associated genera.</title>
        <authorList>
            <person name="Sun Z."/>
            <person name="Harris H.M."/>
            <person name="McCann A."/>
            <person name="Guo C."/>
            <person name="Argimon S."/>
            <person name="Zhang W."/>
            <person name="Yang X."/>
            <person name="Jeffery I.B."/>
            <person name="Cooney J.C."/>
            <person name="Kagawa T.F."/>
            <person name="Liu W."/>
            <person name="Song Y."/>
            <person name="Salvetti E."/>
            <person name="Wrobel A."/>
            <person name="Rasinkangas P."/>
            <person name="Parkhill J."/>
            <person name="Rea M.C."/>
            <person name="O'Sullivan O."/>
            <person name="Ritari J."/>
            <person name="Douillard F.P."/>
            <person name="Paul Ross R."/>
            <person name="Yang R."/>
            <person name="Briner A.E."/>
            <person name="Felis G.E."/>
            <person name="de Vos W.M."/>
            <person name="Barrangou R."/>
            <person name="Klaenhammer T.R."/>
            <person name="Caufield P.W."/>
            <person name="Cui Y."/>
            <person name="Zhang H."/>
            <person name="O'Toole P.W."/>
        </authorList>
    </citation>
    <scope>NUCLEOTIDE SEQUENCE [LARGE SCALE GENOMIC DNA]</scope>
    <source>
        <strain evidence="15 16">DSM 15353</strain>
    </source>
</reference>
<dbReference type="EC" id="1.5.1.5" evidence="12"/>
<evidence type="ECO:0000256" key="6">
    <source>
        <dbReference type="ARBA" id="ARBA00022801"/>
    </source>
</evidence>
<evidence type="ECO:0000256" key="7">
    <source>
        <dbReference type="ARBA" id="ARBA00022857"/>
    </source>
</evidence>
<keyword evidence="8 12" id="KW-0560">Oxidoreductase</keyword>
<dbReference type="PANTHER" id="PTHR48099:SF5">
    <property type="entry name" value="C-1-TETRAHYDROFOLATE SYNTHASE, CYTOPLASMIC"/>
    <property type="match status" value="1"/>
</dbReference>
<dbReference type="GO" id="GO:0006164">
    <property type="term" value="P:purine nucleotide biosynthetic process"/>
    <property type="evidence" value="ECO:0007669"/>
    <property type="project" value="UniProtKB-KW"/>
</dbReference>
<dbReference type="RefSeq" id="WP_010494363.1">
    <property type="nucleotide sequence ID" value="NZ_JQBK01000001.1"/>
</dbReference>
<dbReference type="SUPFAM" id="SSF53223">
    <property type="entry name" value="Aminoacid dehydrogenase-like, N-terminal domain"/>
    <property type="match status" value="1"/>
</dbReference>
<dbReference type="PRINTS" id="PR00085">
    <property type="entry name" value="THFDHDRGNASE"/>
</dbReference>
<evidence type="ECO:0000256" key="1">
    <source>
        <dbReference type="ARBA" id="ARBA00004777"/>
    </source>
</evidence>
<feature type="binding site" evidence="12">
    <location>
        <begin position="164"/>
        <end position="166"/>
    </location>
    <ligand>
        <name>NADP(+)</name>
        <dbReference type="ChEBI" id="CHEBI:58349"/>
    </ligand>
</feature>
<comment type="pathway">
    <text evidence="1 12">One-carbon metabolism; tetrahydrofolate interconversion.</text>
</comment>
<proteinExistence type="inferred from homology"/>
<evidence type="ECO:0000313" key="16">
    <source>
        <dbReference type="Proteomes" id="UP000051491"/>
    </source>
</evidence>
<keyword evidence="11 12" id="KW-0511">Multifunctional enzyme</keyword>
<accession>A0A0R2KND2</accession>
<dbReference type="GO" id="GO:0004477">
    <property type="term" value="F:methenyltetrahydrofolate cyclohydrolase activity"/>
    <property type="evidence" value="ECO:0007669"/>
    <property type="project" value="UniProtKB-UniRule"/>
</dbReference>
<dbReference type="SUPFAM" id="SSF51735">
    <property type="entry name" value="NAD(P)-binding Rossmann-fold domains"/>
    <property type="match status" value="1"/>
</dbReference>
<organism evidence="15 16">
    <name type="scientific">Ligilactobacillus acidipiscis</name>
    <dbReference type="NCBI Taxonomy" id="89059"/>
    <lineage>
        <taxon>Bacteria</taxon>
        <taxon>Bacillati</taxon>
        <taxon>Bacillota</taxon>
        <taxon>Bacilli</taxon>
        <taxon>Lactobacillales</taxon>
        <taxon>Lactobacillaceae</taxon>
        <taxon>Ligilactobacillus</taxon>
    </lineage>
</organism>
<dbReference type="GO" id="GO:0005829">
    <property type="term" value="C:cytosol"/>
    <property type="evidence" value="ECO:0007669"/>
    <property type="project" value="TreeGrafter"/>
</dbReference>
<dbReference type="HAMAP" id="MF_01576">
    <property type="entry name" value="THF_DHG_CYH"/>
    <property type="match status" value="1"/>
</dbReference>
<evidence type="ECO:0000313" key="15">
    <source>
        <dbReference type="EMBL" id="KRN88218.1"/>
    </source>
</evidence>
<keyword evidence="4 12" id="KW-0028">Amino-acid biosynthesis</keyword>
<dbReference type="EC" id="3.5.4.9" evidence="12"/>
<dbReference type="InterPro" id="IPR020631">
    <property type="entry name" value="THF_DH/CycHdrlase_NAD-bd_dom"/>
</dbReference>
<evidence type="ECO:0000256" key="2">
    <source>
        <dbReference type="ARBA" id="ARBA00011738"/>
    </source>
</evidence>
<dbReference type="Gene3D" id="3.40.50.720">
    <property type="entry name" value="NAD(P)-binding Rossmann-like Domain"/>
    <property type="match status" value="1"/>
</dbReference>
<comment type="catalytic activity">
    <reaction evidence="12">
        <text>(6R)-5,10-methylene-5,6,7,8-tetrahydrofolate + NADP(+) = (6R)-5,10-methenyltetrahydrofolate + NADPH</text>
        <dbReference type="Rhea" id="RHEA:22812"/>
        <dbReference type="ChEBI" id="CHEBI:15636"/>
        <dbReference type="ChEBI" id="CHEBI:57455"/>
        <dbReference type="ChEBI" id="CHEBI:57783"/>
        <dbReference type="ChEBI" id="CHEBI:58349"/>
        <dbReference type="EC" id="1.5.1.5"/>
    </reaction>
</comment>
<keyword evidence="10 12" id="KW-0486">Methionine biosynthesis</keyword>
<evidence type="ECO:0000259" key="14">
    <source>
        <dbReference type="Pfam" id="PF02882"/>
    </source>
</evidence>
<keyword evidence="7 12" id="KW-0521">NADP</keyword>
<dbReference type="AlphaFoldDB" id="A0A0R2KND2"/>
<dbReference type="CDD" id="cd01080">
    <property type="entry name" value="NAD_bind_m-THF_DH_Cyclohyd"/>
    <property type="match status" value="1"/>
</dbReference>
<comment type="function">
    <text evidence="12">Catalyzes the oxidation of 5,10-methylenetetrahydrofolate to 5,10-methenyltetrahydrofolate and then the hydrolysis of 5,10-methenyltetrahydrofolate to 10-formyltetrahydrofolate.</text>
</comment>
<dbReference type="InterPro" id="IPR020630">
    <property type="entry name" value="THF_DH/CycHdrlase_cat_dom"/>
</dbReference>
<evidence type="ECO:0000256" key="11">
    <source>
        <dbReference type="ARBA" id="ARBA00023268"/>
    </source>
</evidence>
<protein>
    <recommendedName>
        <fullName evidence="12">Bifunctional protein FolD</fullName>
    </recommendedName>
    <domain>
        <recommendedName>
            <fullName evidence="12">Methylenetetrahydrofolate dehydrogenase</fullName>
            <ecNumber evidence="12">1.5.1.5</ecNumber>
        </recommendedName>
    </domain>
    <domain>
        <recommendedName>
            <fullName evidence="12">Methenyltetrahydrofolate cyclohydrolase</fullName>
            <ecNumber evidence="12">3.5.4.9</ecNumber>
        </recommendedName>
    </domain>
</protein>
<evidence type="ECO:0000256" key="9">
    <source>
        <dbReference type="ARBA" id="ARBA00023102"/>
    </source>
</evidence>